<evidence type="ECO:0000256" key="4">
    <source>
        <dbReference type="SAM" id="SignalP"/>
    </source>
</evidence>
<dbReference type="PROSITE" id="PS51257">
    <property type="entry name" value="PROKAR_LIPOPROTEIN"/>
    <property type="match status" value="1"/>
</dbReference>
<organism evidence="6 7">
    <name type="scientific">Cribrihabitans marinus</name>
    <dbReference type="NCBI Taxonomy" id="1227549"/>
    <lineage>
        <taxon>Bacteria</taxon>
        <taxon>Pseudomonadati</taxon>
        <taxon>Pseudomonadota</taxon>
        <taxon>Alphaproteobacteria</taxon>
        <taxon>Rhodobacterales</taxon>
        <taxon>Paracoccaceae</taxon>
        <taxon>Cribrihabitans</taxon>
    </lineage>
</organism>
<keyword evidence="7" id="KW-1185">Reference proteome</keyword>
<dbReference type="InterPro" id="IPR051455">
    <property type="entry name" value="Bact_solute-bind_prot3"/>
</dbReference>
<dbReference type="Proteomes" id="UP000199379">
    <property type="component" value="Unassembled WGS sequence"/>
</dbReference>
<accession>A0A1H6VGV9</accession>
<dbReference type="EMBL" id="FNYD01000003">
    <property type="protein sequence ID" value="SEI99930.1"/>
    <property type="molecule type" value="Genomic_DNA"/>
</dbReference>
<proteinExistence type="inferred from homology"/>
<feature type="chain" id="PRO_5011587730" evidence="4">
    <location>
        <begin position="20"/>
        <end position="278"/>
    </location>
</feature>
<evidence type="ECO:0000256" key="1">
    <source>
        <dbReference type="ARBA" id="ARBA00010333"/>
    </source>
</evidence>
<dbReference type="RefSeq" id="WP_092363312.1">
    <property type="nucleotide sequence ID" value="NZ_BMGV01000003.1"/>
</dbReference>
<evidence type="ECO:0000256" key="2">
    <source>
        <dbReference type="ARBA" id="ARBA00022448"/>
    </source>
</evidence>
<dbReference type="SUPFAM" id="SSF53850">
    <property type="entry name" value="Periplasmic binding protein-like II"/>
    <property type="match status" value="1"/>
</dbReference>
<dbReference type="Gene3D" id="3.40.190.10">
    <property type="entry name" value="Periplasmic binding protein-like II"/>
    <property type="match status" value="2"/>
</dbReference>
<name>A0A1H6VGV9_9RHOB</name>
<reference evidence="6 7" key="1">
    <citation type="submission" date="2016-10" db="EMBL/GenBank/DDBJ databases">
        <authorList>
            <person name="de Groot N.N."/>
        </authorList>
    </citation>
    <scope>NUCLEOTIDE SEQUENCE [LARGE SCALE GENOMIC DNA]</scope>
    <source>
        <strain evidence="6 7">DSM 29340</strain>
    </source>
</reference>
<dbReference type="PANTHER" id="PTHR30085:SF6">
    <property type="entry name" value="ABC TRANSPORTER GLUTAMINE-BINDING PROTEIN GLNH"/>
    <property type="match status" value="1"/>
</dbReference>
<dbReference type="InterPro" id="IPR001638">
    <property type="entry name" value="Solute-binding_3/MltF_N"/>
</dbReference>
<dbReference type="Pfam" id="PF00497">
    <property type="entry name" value="SBP_bac_3"/>
    <property type="match status" value="1"/>
</dbReference>
<protein>
    <submittedName>
        <fullName evidence="6">Amino acid ABC transporter substrate-binding protein, PAAT family</fullName>
    </submittedName>
</protein>
<dbReference type="GO" id="GO:0005576">
    <property type="term" value="C:extracellular region"/>
    <property type="evidence" value="ECO:0007669"/>
    <property type="project" value="TreeGrafter"/>
</dbReference>
<comment type="similarity">
    <text evidence="1">Belongs to the bacterial solute-binding protein 3 family.</text>
</comment>
<dbReference type="STRING" id="1227549.SAMN05444007_103102"/>
<feature type="domain" description="Solute-binding protein family 3/N-terminal" evidence="5">
    <location>
        <begin position="30"/>
        <end position="261"/>
    </location>
</feature>
<dbReference type="PANTHER" id="PTHR30085">
    <property type="entry name" value="AMINO ACID ABC TRANSPORTER PERMEASE"/>
    <property type="match status" value="1"/>
</dbReference>
<dbReference type="CDD" id="cd13688">
    <property type="entry name" value="PBP2_GltI_DEBP"/>
    <property type="match status" value="1"/>
</dbReference>
<dbReference type="AlphaFoldDB" id="A0A1H6VGV9"/>
<feature type="signal peptide" evidence="4">
    <location>
        <begin position="1"/>
        <end position="19"/>
    </location>
</feature>
<dbReference type="OrthoDB" id="7240770at2"/>
<dbReference type="GO" id="GO:0030288">
    <property type="term" value="C:outer membrane-bounded periplasmic space"/>
    <property type="evidence" value="ECO:0007669"/>
    <property type="project" value="TreeGrafter"/>
</dbReference>
<evidence type="ECO:0000256" key="3">
    <source>
        <dbReference type="ARBA" id="ARBA00022729"/>
    </source>
</evidence>
<keyword evidence="3 4" id="KW-0732">Signal</keyword>
<sequence length="278" mass="29827">MRKTLLALAATLLACGASAQTLDRIKQTGAVNFGIRPDAAPLSFVGADGQPDGYTPAICDRIAQALADVLEIEELTANFISVSADERFDKVASGELDLLCGAATITLPRREIVDFSVPVYVDGASLVVPRDAGENLSDLAGKRVGFRSGTTTEEAVRNSFENAGIEAELIPFQAHPAGFQAMIDGALDAYFADQSILLVNFVSAQMSEEFKMSDQILTVEKQGLAMARGDTEFRLFVDTVLSELYADGTMREIFREALPGIRPGPALEAMYLIAPTLR</sequence>
<evidence type="ECO:0000313" key="6">
    <source>
        <dbReference type="EMBL" id="SEI99930.1"/>
    </source>
</evidence>
<evidence type="ECO:0000259" key="5">
    <source>
        <dbReference type="SMART" id="SM00062"/>
    </source>
</evidence>
<dbReference type="GO" id="GO:0006865">
    <property type="term" value="P:amino acid transport"/>
    <property type="evidence" value="ECO:0007669"/>
    <property type="project" value="TreeGrafter"/>
</dbReference>
<gene>
    <name evidence="6" type="ORF">SAMN05444007_103102</name>
</gene>
<dbReference type="SMART" id="SM00062">
    <property type="entry name" value="PBPb"/>
    <property type="match status" value="1"/>
</dbReference>
<evidence type="ECO:0000313" key="7">
    <source>
        <dbReference type="Proteomes" id="UP000199379"/>
    </source>
</evidence>
<keyword evidence="2" id="KW-0813">Transport</keyword>